<dbReference type="PATRIC" id="fig|933944.5.peg.6028"/>
<dbReference type="AlphaFoldDB" id="A0A1E7JIE4"/>
<dbReference type="EMBL" id="LJGT01000041">
    <property type="protein sequence ID" value="OEU86243.1"/>
    <property type="molecule type" value="Genomic_DNA"/>
</dbReference>
<dbReference type="Proteomes" id="UP000176087">
    <property type="component" value="Unassembled WGS sequence"/>
</dbReference>
<comment type="caution">
    <text evidence="4">The sequence shown here is derived from an EMBL/GenBank/DDBJ whole genome shotgun (WGS) entry which is preliminary data.</text>
</comment>
<name>A0A1E7JIE4_9ACTN</name>
<feature type="region of interest" description="Disordered" evidence="2">
    <location>
        <begin position="65"/>
        <end position="85"/>
    </location>
</feature>
<evidence type="ECO:0000313" key="5">
    <source>
        <dbReference type="Proteomes" id="UP000176087"/>
    </source>
</evidence>
<dbReference type="Pfam" id="PF09349">
    <property type="entry name" value="OHCU_decarbox"/>
    <property type="match status" value="1"/>
</dbReference>
<sequence>MPLSRFNAAPDEAAAALLLRCCGSTRWAARITGCRPYPDTDSLLAALDEASYDMTPGDLAEALASETPELPSPDGGPALSKDRDGLRHRDQRGLLTAHTALRAAHAAYENRFGHAFIICLDGWEPGEQLGQALASVRARLGNDLEEERLVVTEELRRLARGRLGRTVRGVAGAG</sequence>
<protein>
    <recommendedName>
        <fullName evidence="3">Oxo-4-hydroxy-4-carboxy-5-ureidoimidazoline decarboxylase domain-containing protein</fullName>
    </recommendedName>
</protein>
<feature type="domain" description="Oxo-4-hydroxy-4-carboxy-5-ureidoimidazoline decarboxylase" evidence="3">
    <location>
        <begin position="7"/>
        <end position="163"/>
    </location>
</feature>
<dbReference type="InterPro" id="IPR018020">
    <property type="entry name" value="OHCU_decarboxylase"/>
</dbReference>
<accession>A0A1E7JIE4</accession>
<keyword evidence="1" id="KW-0659">Purine metabolism</keyword>
<evidence type="ECO:0000259" key="3">
    <source>
        <dbReference type="Pfam" id="PF09349"/>
    </source>
</evidence>
<dbReference type="Gene3D" id="1.10.3330.10">
    <property type="entry name" value="Oxo-4-hydroxy-4-carboxy-5-ureidoimidazoline decarboxylase"/>
    <property type="match status" value="1"/>
</dbReference>
<reference evidence="4 5" key="1">
    <citation type="journal article" date="2016" name="Front. Microbiol.">
        <title>Comparative Genomics Analysis of Streptomyces Species Reveals Their Adaptation to the Marine Environment and Their Diversity at the Genomic Level.</title>
        <authorList>
            <person name="Tian X."/>
            <person name="Zhang Z."/>
            <person name="Yang T."/>
            <person name="Chen M."/>
            <person name="Li J."/>
            <person name="Chen F."/>
            <person name="Yang J."/>
            <person name="Li W."/>
            <person name="Zhang B."/>
            <person name="Zhang Z."/>
            <person name="Wu J."/>
            <person name="Zhang C."/>
            <person name="Long L."/>
            <person name="Xiao J."/>
        </authorList>
    </citation>
    <scope>NUCLEOTIDE SEQUENCE [LARGE SCALE GENOMIC DNA]</scope>
    <source>
        <strain evidence="4 5">SCSIO 10390</strain>
    </source>
</reference>
<dbReference type="GO" id="GO:0006144">
    <property type="term" value="P:purine nucleobase metabolic process"/>
    <property type="evidence" value="ECO:0007669"/>
    <property type="project" value="UniProtKB-KW"/>
</dbReference>
<dbReference type="SUPFAM" id="SSF158694">
    <property type="entry name" value="UraD-Like"/>
    <property type="match status" value="1"/>
</dbReference>
<proteinExistence type="predicted"/>
<dbReference type="InterPro" id="IPR036778">
    <property type="entry name" value="OHCU_decarboxylase_sf"/>
</dbReference>
<gene>
    <name evidence="4" type="ORF">AN215_22485</name>
</gene>
<evidence type="ECO:0000256" key="1">
    <source>
        <dbReference type="ARBA" id="ARBA00022631"/>
    </source>
</evidence>
<organism evidence="4 5">
    <name type="scientific">Streptomyces abyssalis</name>
    <dbReference type="NCBI Taxonomy" id="933944"/>
    <lineage>
        <taxon>Bacteria</taxon>
        <taxon>Bacillati</taxon>
        <taxon>Actinomycetota</taxon>
        <taxon>Actinomycetes</taxon>
        <taxon>Kitasatosporales</taxon>
        <taxon>Streptomycetaceae</taxon>
        <taxon>Streptomyces</taxon>
    </lineage>
</organism>
<dbReference type="OrthoDB" id="4303574at2"/>
<evidence type="ECO:0000313" key="4">
    <source>
        <dbReference type="EMBL" id="OEU86243.1"/>
    </source>
</evidence>
<dbReference type="STRING" id="933944.AN215_22485"/>
<dbReference type="NCBIfam" id="NF010372">
    <property type="entry name" value="PRK13798.1"/>
    <property type="match status" value="1"/>
</dbReference>
<keyword evidence="5" id="KW-1185">Reference proteome</keyword>
<evidence type="ECO:0000256" key="2">
    <source>
        <dbReference type="SAM" id="MobiDB-lite"/>
    </source>
</evidence>